<reference evidence="8 9" key="1">
    <citation type="submission" date="2014-07" db="EMBL/GenBank/DDBJ databases">
        <title>Genome of Flavobacterium reichenbachii LMG 25512.</title>
        <authorList>
            <person name="Stropko S.J."/>
            <person name="Pipes S.E."/>
            <person name="Newman J.D."/>
        </authorList>
    </citation>
    <scope>NUCLEOTIDE SEQUENCE [LARGE SCALE GENOMIC DNA]</scope>
    <source>
        <strain evidence="8 9">LMG 25512</strain>
    </source>
</reference>
<comment type="similarity">
    <text evidence="2">Belongs to the DoxX family.</text>
</comment>
<dbReference type="AlphaFoldDB" id="A0A085ZG59"/>
<keyword evidence="9" id="KW-1185">Reference proteome</keyword>
<evidence type="ECO:0000256" key="6">
    <source>
        <dbReference type="ARBA" id="ARBA00023136"/>
    </source>
</evidence>
<keyword evidence="4 7" id="KW-0812">Transmembrane</keyword>
<dbReference type="GO" id="GO:0005886">
    <property type="term" value="C:plasma membrane"/>
    <property type="evidence" value="ECO:0007669"/>
    <property type="project" value="UniProtKB-SubCell"/>
</dbReference>
<evidence type="ECO:0000256" key="3">
    <source>
        <dbReference type="ARBA" id="ARBA00022475"/>
    </source>
</evidence>
<evidence type="ECO:0000256" key="7">
    <source>
        <dbReference type="SAM" id="Phobius"/>
    </source>
</evidence>
<organism evidence="8 9">
    <name type="scientific">Flavobacterium reichenbachii</name>
    <dbReference type="NCBI Taxonomy" id="362418"/>
    <lineage>
        <taxon>Bacteria</taxon>
        <taxon>Pseudomonadati</taxon>
        <taxon>Bacteroidota</taxon>
        <taxon>Flavobacteriia</taxon>
        <taxon>Flavobacteriales</taxon>
        <taxon>Flavobacteriaceae</taxon>
        <taxon>Flavobacterium</taxon>
    </lineage>
</organism>
<keyword evidence="5 7" id="KW-1133">Transmembrane helix</keyword>
<dbReference type="STRING" id="362418.IW19_21275"/>
<feature type="transmembrane region" description="Helical" evidence="7">
    <location>
        <begin position="94"/>
        <end position="120"/>
    </location>
</feature>
<comment type="subcellular location">
    <subcellularLocation>
        <location evidence="1">Cell membrane</location>
        <topology evidence="1">Multi-pass membrane protein</topology>
    </subcellularLocation>
</comment>
<dbReference type="Pfam" id="PF07681">
    <property type="entry name" value="DoxX"/>
    <property type="match status" value="1"/>
</dbReference>
<proteinExistence type="inferred from homology"/>
<keyword evidence="6 7" id="KW-0472">Membrane</keyword>
<evidence type="ECO:0000256" key="2">
    <source>
        <dbReference type="ARBA" id="ARBA00006679"/>
    </source>
</evidence>
<protein>
    <submittedName>
        <fullName evidence="8">DoxX family protein</fullName>
    </submittedName>
</protein>
<accession>A0A085ZG59</accession>
<comment type="caution">
    <text evidence="8">The sequence shown here is derived from an EMBL/GenBank/DDBJ whole genome shotgun (WGS) entry which is preliminary data.</text>
</comment>
<dbReference type="InterPro" id="IPR032808">
    <property type="entry name" value="DoxX"/>
</dbReference>
<keyword evidence="3" id="KW-1003">Cell membrane</keyword>
<evidence type="ECO:0000313" key="8">
    <source>
        <dbReference type="EMBL" id="KFF03423.1"/>
    </source>
</evidence>
<dbReference type="eggNOG" id="COG2259">
    <property type="taxonomic scope" value="Bacteria"/>
</dbReference>
<evidence type="ECO:0000313" key="9">
    <source>
        <dbReference type="Proteomes" id="UP000028715"/>
    </source>
</evidence>
<dbReference type="InterPro" id="IPR051907">
    <property type="entry name" value="DoxX-like_oxidoreductase"/>
</dbReference>
<feature type="transmembrane region" description="Helical" evidence="7">
    <location>
        <begin position="132"/>
        <end position="152"/>
    </location>
</feature>
<name>A0A085ZG59_9FLAO</name>
<dbReference type="EMBL" id="JPRL01000002">
    <property type="protein sequence ID" value="KFF03423.1"/>
    <property type="molecule type" value="Genomic_DNA"/>
</dbReference>
<dbReference type="PANTHER" id="PTHR33452:SF1">
    <property type="entry name" value="INNER MEMBRANE PROTEIN YPHA-RELATED"/>
    <property type="match status" value="1"/>
</dbReference>
<evidence type="ECO:0000256" key="4">
    <source>
        <dbReference type="ARBA" id="ARBA00022692"/>
    </source>
</evidence>
<dbReference type="Proteomes" id="UP000028715">
    <property type="component" value="Unassembled WGS sequence"/>
</dbReference>
<dbReference type="PANTHER" id="PTHR33452">
    <property type="entry name" value="OXIDOREDUCTASE CATD-RELATED"/>
    <property type="match status" value="1"/>
</dbReference>
<gene>
    <name evidence="8" type="ORF">IW19_21275</name>
</gene>
<evidence type="ECO:0000256" key="5">
    <source>
        <dbReference type="ARBA" id="ARBA00022989"/>
    </source>
</evidence>
<evidence type="ECO:0000256" key="1">
    <source>
        <dbReference type="ARBA" id="ARBA00004651"/>
    </source>
</evidence>
<sequence length="162" mass="18167">MHFGAHLGVLALLFKFKEMTEIINKILYSDLGTNFNNAALLVFRILLAVELFRVHGMKKFRVENGQREHVPNPLHLPEKLNGLVATFSDTIVPFLIILGIGTRLVVLPTIGVTAIGYFVVHRKDSLEVRDVPYMYTLSLLLILALGAGKYSLDAYLLTFINN</sequence>